<name>A0ABW0HPU4_9BACL</name>
<keyword evidence="3" id="KW-1185">Reference proteome</keyword>
<feature type="transmembrane region" description="Helical" evidence="1">
    <location>
        <begin position="7"/>
        <end position="24"/>
    </location>
</feature>
<protein>
    <submittedName>
        <fullName evidence="2">Uncharacterized protein</fullName>
    </submittedName>
</protein>
<keyword evidence="1" id="KW-0812">Transmembrane</keyword>
<evidence type="ECO:0000256" key="1">
    <source>
        <dbReference type="SAM" id="Phobius"/>
    </source>
</evidence>
<accession>A0ABW0HPU4</accession>
<organism evidence="2 3">
    <name type="scientific">Cohnella soli</name>
    <dbReference type="NCBI Taxonomy" id="425005"/>
    <lineage>
        <taxon>Bacteria</taxon>
        <taxon>Bacillati</taxon>
        <taxon>Bacillota</taxon>
        <taxon>Bacilli</taxon>
        <taxon>Bacillales</taxon>
        <taxon>Paenibacillaceae</taxon>
        <taxon>Cohnella</taxon>
    </lineage>
</organism>
<keyword evidence="1" id="KW-0472">Membrane</keyword>
<evidence type="ECO:0000313" key="3">
    <source>
        <dbReference type="Proteomes" id="UP001596113"/>
    </source>
</evidence>
<sequence>MAAWTKWRFTAIVVALGAAGYFVLLQKARSMNIFVPLSAFNSYFISTFAVYAVIVGVLSLWLFVKFKTGVARVSLIAVFYIVFYFFFLAMNIDKINGFAP</sequence>
<feature type="transmembrane region" description="Helical" evidence="1">
    <location>
        <begin position="44"/>
        <end position="63"/>
    </location>
</feature>
<feature type="transmembrane region" description="Helical" evidence="1">
    <location>
        <begin position="70"/>
        <end position="90"/>
    </location>
</feature>
<evidence type="ECO:0000313" key="2">
    <source>
        <dbReference type="EMBL" id="MFC5402529.1"/>
    </source>
</evidence>
<comment type="caution">
    <text evidence="2">The sequence shown here is derived from an EMBL/GenBank/DDBJ whole genome shotgun (WGS) entry which is preliminary data.</text>
</comment>
<reference evidence="3" key="1">
    <citation type="journal article" date="2019" name="Int. J. Syst. Evol. Microbiol.">
        <title>The Global Catalogue of Microorganisms (GCM) 10K type strain sequencing project: providing services to taxonomists for standard genome sequencing and annotation.</title>
        <authorList>
            <consortium name="The Broad Institute Genomics Platform"/>
            <consortium name="The Broad Institute Genome Sequencing Center for Infectious Disease"/>
            <person name="Wu L."/>
            <person name="Ma J."/>
        </authorList>
    </citation>
    <scope>NUCLEOTIDE SEQUENCE [LARGE SCALE GENOMIC DNA]</scope>
    <source>
        <strain evidence="3">CGMCC 1.18575</strain>
    </source>
</reference>
<gene>
    <name evidence="2" type="ORF">ACFPOF_07240</name>
</gene>
<dbReference type="Proteomes" id="UP001596113">
    <property type="component" value="Unassembled WGS sequence"/>
</dbReference>
<proteinExistence type="predicted"/>
<dbReference type="RefSeq" id="WP_378131060.1">
    <property type="nucleotide sequence ID" value="NZ_JBHSMI010000013.1"/>
</dbReference>
<dbReference type="EMBL" id="JBHSMI010000013">
    <property type="protein sequence ID" value="MFC5402529.1"/>
    <property type="molecule type" value="Genomic_DNA"/>
</dbReference>
<keyword evidence="1" id="KW-1133">Transmembrane helix</keyword>